<evidence type="ECO:0000313" key="2">
    <source>
        <dbReference type="EMBL" id="MBP2290668.1"/>
    </source>
</evidence>
<feature type="transmembrane region" description="Helical" evidence="1">
    <location>
        <begin position="107"/>
        <end position="127"/>
    </location>
</feature>
<evidence type="ECO:0000313" key="3">
    <source>
        <dbReference type="Proteomes" id="UP000781958"/>
    </source>
</evidence>
<feature type="transmembrane region" description="Helical" evidence="1">
    <location>
        <begin position="293"/>
        <end position="317"/>
    </location>
</feature>
<keyword evidence="1" id="KW-1133">Transmembrane helix</keyword>
<keyword evidence="1" id="KW-0472">Membrane</keyword>
<keyword evidence="3" id="KW-1185">Reference proteome</keyword>
<protein>
    <submittedName>
        <fullName evidence="2">Citrate/tricarballylate utilization protein</fullName>
    </submittedName>
</protein>
<reference evidence="2 3" key="1">
    <citation type="submission" date="2021-03" db="EMBL/GenBank/DDBJ databases">
        <title>Genomic Encyclopedia of Type Strains, Phase III (KMG-III): the genomes of soil and plant-associated and newly described type strains.</title>
        <authorList>
            <person name="Whitman W."/>
        </authorList>
    </citation>
    <scope>NUCLEOTIDE SEQUENCE [LARGE SCALE GENOMIC DNA]</scope>
    <source>
        <strain evidence="2 3">IMMIB AFH-6</strain>
    </source>
</reference>
<dbReference type="InterPro" id="IPR012830">
    <property type="entry name" value="Citrate_utilization_prot_B"/>
</dbReference>
<dbReference type="SUPFAM" id="SSF103501">
    <property type="entry name" value="Respiratory nitrate reductase 1 gamma chain"/>
    <property type="match status" value="1"/>
</dbReference>
<dbReference type="Proteomes" id="UP000781958">
    <property type="component" value="Unassembled WGS sequence"/>
</dbReference>
<evidence type="ECO:0000256" key="1">
    <source>
        <dbReference type="SAM" id="Phobius"/>
    </source>
</evidence>
<feature type="transmembrane region" description="Helical" evidence="1">
    <location>
        <begin position="226"/>
        <end position="244"/>
    </location>
</feature>
<organism evidence="2 3">
    <name type="scientific">Azospirillum rugosum</name>
    <dbReference type="NCBI Taxonomy" id="416170"/>
    <lineage>
        <taxon>Bacteria</taxon>
        <taxon>Pseudomonadati</taxon>
        <taxon>Pseudomonadota</taxon>
        <taxon>Alphaproteobacteria</taxon>
        <taxon>Rhodospirillales</taxon>
        <taxon>Azospirillaceae</taxon>
        <taxon>Azospirillum</taxon>
    </lineage>
</organism>
<gene>
    <name evidence="2" type="ORF">J2851_000405</name>
</gene>
<feature type="transmembrane region" description="Helical" evidence="1">
    <location>
        <begin position="256"/>
        <end position="281"/>
    </location>
</feature>
<dbReference type="SUPFAM" id="SSF54862">
    <property type="entry name" value="4Fe-4S ferredoxins"/>
    <property type="match status" value="1"/>
</dbReference>
<proteinExistence type="predicted"/>
<dbReference type="NCBIfam" id="TIGR02484">
    <property type="entry name" value="CitB"/>
    <property type="match status" value="1"/>
</dbReference>
<feature type="transmembrane region" description="Helical" evidence="1">
    <location>
        <begin position="323"/>
        <end position="344"/>
    </location>
</feature>
<dbReference type="InterPro" id="IPR036197">
    <property type="entry name" value="NarG-like_sf"/>
</dbReference>
<name>A0ABS4SDL8_9PROT</name>
<accession>A0ABS4SDL8</accession>
<keyword evidence="1" id="KW-0812">Transmembrane</keyword>
<dbReference type="EMBL" id="JAGINP010000001">
    <property type="protein sequence ID" value="MBP2290668.1"/>
    <property type="molecule type" value="Genomic_DNA"/>
</dbReference>
<comment type="caution">
    <text evidence="2">The sequence shown here is derived from an EMBL/GenBank/DDBJ whole genome shotgun (WGS) entry which is preliminary data.</text>
</comment>
<dbReference type="Gene3D" id="1.20.950.20">
    <property type="entry name" value="Transmembrane di-heme cytochromes, Chain C"/>
    <property type="match status" value="1"/>
</dbReference>
<feature type="transmembrane region" description="Helical" evidence="1">
    <location>
        <begin position="147"/>
        <end position="170"/>
    </location>
</feature>
<sequence>MRCDDASAMWDQARRALEICNACQFCDGYCALFGALKARRDLSLVDLAFLSNLCHNCRACHHACQYAPPHAFQLNLPRSLSRVRHGTYQDHAWPRPLGRLFQKNERFVLAVTLIAVAACLALGMLWVPREALLGVGAEPKAFYRVVPWGVIAGSAGVTAGWSLLAIGMAVRSYWRSLGPVPGGARWLPALRDALRDAVTLRNLGGGAGCSDRDERLSRARRRFHHAMAYGVAACFAATAVATVFDHALGWAAPYPLLSAPVLLGTLGGVGILVGTAGLAWLKRGADPEPLAPELAGADLALLAQLFLVSASGLALLAVRETAAMGPLLLVHLGSVLGFFATLPYGKFLHGPFRVAALLRAALERHAADR</sequence>
<dbReference type="RefSeq" id="WP_209763035.1">
    <property type="nucleotide sequence ID" value="NZ_JAGINP010000001.1"/>
</dbReference>